<evidence type="ECO:0000256" key="5">
    <source>
        <dbReference type="ARBA" id="ARBA00023065"/>
    </source>
</evidence>
<comment type="caution">
    <text evidence="8">Lacks conserved residue(s) required for the propagation of feature annotation.</text>
</comment>
<feature type="transmembrane region" description="Helical" evidence="8">
    <location>
        <begin position="106"/>
        <end position="130"/>
    </location>
</feature>
<dbReference type="AlphaFoldDB" id="A0A4R8MCJ2"/>
<keyword evidence="3 8" id="KW-0812">Transmembrane</keyword>
<dbReference type="GO" id="GO:0005886">
    <property type="term" value="C:plasma membrane"/>
    <property type="evidence" value="ECO:0007669"/>
    <property type="project" value="UniProtKB-SubCell"/>
</dbReference>
<dbReference type="GO" id="GO:0005384">
    <property type="term" value="F:manganese ion transmembrane transporter activity"/>
    <property type="evidence" value="ECO:0007669"/>
    <property type="project" value="UniProtKB-UniRule"/>
</dbReference>
<comment type="caution">
    <text evidence="9">The sequence shown here is derived from an EMBL/GenBank/DDBJ whole genome shotgun (WGS) entry which is preliminary data.</text>
</comment>
<dbReference type="InterPro" id="IPR022929">
    <property type="entry name" value="Put_MntP"/>
</dbReference>
<evidence type="ECO:0000256" key="7">
    <source>
        <dbReference type="ARBA" id="ARBA00023211"/>
    </source>
</evidence>
<evidence type="ECO:0000256" key="1">
    <source>
        <dbReference type="ARBA" id="ARBA00022448"/>
    </source>
</evidence>
<organism evidence="9 10">
    <name type="scientific">Aminivibrio pyruvatiphilus</name>
    <dbReference type="NCBI Taxonomy" id="1005740"/>
    <lineage>
        <taxon>Bacteria</taxon>
        <taxon>Thermotogati</taxon>
        <taxon>Synergistota</taxon>
        <taxon>Synergistia</taxon>
        <taxon>Synergistales</taxon>
        <taxon>Aminobacteriaceae</taxon>
        <taxon>Aminivibrio</taxon>
    </lineage>
</organism>
<evidence type="ECO:0000256" key="2">
    <source>
        <dbReference type="ARBA" id="ARBA00022475"/>
    </source>
</evidence>
<gene>
    <name evidence="8" type="primary">mntP</name>
    <name evidence="9" type="ORF">C8D99_1057</name>
</gene>
<keyword evidence="10" id="KW-1185">Reference proteome</keyword>
<keyword evidence="4 8" id="KW-1133">Transmembrane helix</keyword>
<protein>
    <recommendedName>
        <fullName evidence="8">Putative manganese efflux pump MntP</fullName>
    </recommendedName>
</protein>
<reference evidence="9 10" key="1">
    <citation type="submission" date="2019-03" db="EMBL/GenBank/DDBJ databases">
        <title>Genomic Encyclopedia of Type Strains, Phase IV (KMG-IV): sequencing the most valuable type-strain genomes for metagenomic binning, comparative biology and taxonomic classification.</title>
        <authorList>
            <person name="Goeker M."/>
        </authorList>
    </citation>
    <scope>NUCLEOTIDE SEQUENCE [LARGE SCALE GENOMIC DNA]</scope>
    <source>
        <strain evidence="9 10">DSM 25964</strain>
    </source>
</reference>
<evidence type="ECO:0000256" key="6">
    <source>
        <dbReference type="ARBA" id="ARBA00023136"/>
    </source>
</evidence>
<comment type="subcellular location">
    <subcellularLocation>
        <location evidence="8">Cell membrane</location>
        <topology evidence="8">Multi-pass membrane protein</topology>
    </subcellularLocation>
</comment>
<dbReference type="OrthoDB" id="9787346at2"/>
<comment type="similarity">
    <text evidence="8">Belongs to the MntP (TC 9.B.29) family.</text>
</comment>
<keyword evidence="7 8" id="KW-0464">Manganese</keyword>
<keyword evidence="2 8" id="KW-1003">Cell membrane</keyword>
<evidence type="ECO:0000313" key="10">
    <source>
        <dbReference type="Proteomes" id="UP000295066"/>
    </source>
</evidence>
<feature type="transmembrane region" description="Helical" evidence="8">
    <location>
        <begin position="136"/>
        <end position="156"/>
    </location>
</feature>
<accession>A0A4R8MCJ2</accession>
<dbReference type="PANTHER" id="PTHR35529:SF1">
    <property type="entry name" value="MANGANESE EFFLUX PUMP MNTP-RELATED"/>
    <property type="match status" value="1"/>
</dbReference>
<dbReference type="HAMAP" id="MF_01521">
    <property type="entry name" value="MntP_pump"/>
    <property type="match status" value="1"/>
</dbReference>
<keyword evidence="5 8" id="KW-0406">Ion transport</keyword>
<comment type="function">
    <text evidence="8">Probably functions as a manganese efflux pump.</text>
</comment>
<evidence type="ECO:0000313" key="9">
    <source>
        <dbReference type="EMBL" id="TDY61595.1"/>
    </source>
</evidence>
<feature type="transmembrane region" description="Helical" evidence="8">
    <location>
        <begin position="168"/>
        <end position="186"/>
    </location>
</feature>
<dbReference type="Pfam" id="PF02659">
    <property type="entry name" value="Mntp"/>
    <property type="match status" value="1"/>
</dbReference>
<dbReference type="PANTHER" id="PTHR35529">
    <property type="entry name" value="MANGANESE EFFLUX PUMP MNTP-RELATED"/>
    <property type="match status" value="1"/>
</dbReference>
<keyword evidence="1 8" id="KW-0813">Transport</keyword>
<proteinExistence type="inferred from homology"/>
<name>A0A4R8MCJ2_9BACT</name>
<dbReference type="RefSeq" id="WP_133957050.1">
    <property type="nucleotide sequence ID" value="NZ_SORI01000005.1"/>
</dbReference>
<keyword evidence="6 8" id="KW-0472">Membrane</keyword>
<dbReference type="EMBL" id="SORI01000005">
    <property type="protein sequence ID" value="TDY61595.1"/>
    <property type="molecule type" value="Genomic_DNA"/>
</dbReference>
<sequence>MYFFEMLLSAVSLSMDALAASLGIGACLGAATGGAAALRVAGACGGFQFAMPLAGWFLGSRFLVFISGYDHWVAFGLLALVGGNMIRESFKPEDPACPPSDPSCGIALLTVAVATSIDALAVGVSFAAVGAPVMVLASWSGAITAFACFGGVLAGFRVGQLLGRKVEFAGGLVLCLIGANILRVHLMG</sequence>
<evidence type="ECO:0000256" key="3">
    <source>
        <dbReference type="ARBA" id="ARBA00022692"/>
    </source>
</evidence>
<dbReference type="Proteomes" id="UP000295066">
    <property type="component" value="Unassembled WGS sequence"/>
</dbReference>
<feature type="transmembrane region" description="Helical" evidence="8">
    <location>
        <begin position="62"/>
        <end position="86"/>
    </location>
</feature>
<dbReference type="InterPro" id="IPR003810">
    <property type="entry name" value="Mntp/YtaF"/>
</dbReference>
<evidence type="ECO:0000256" key="8">
    <source>
        <dbReference type="HAMAP-Rule" id="MF_01521"/>
    </source>
</evidence>
<evidence type="ECO:0000256" key="4">
    <source>
        <dbReference type="ARBA" id="ARBA00022989"/>
    </source>
</evidence>